<feature type="transmembrane region" description="Helical" evidence="2">
    <location>
        <begin position="466"/>
        <end position="485"/>
    </location>
</feature>
<keyword evidence="5" id="KW-1185">Reference proteome</keyword>
<organism evidence="4 5">
    <name type="scientific">Catenulispora yoronensis</name>
    <dbReference type="NCBI Taxonomy" id="450799"/>
    <lineage>
        <taxon>Bacteria</taxon>
        <taxon>Bacillati</taxon>
        <taxon>Actinomycetota</taxon>
        <taxon>Actinomycetes</taxon>
        <taxon>Catenulisporales</taxon>
        <taxon>Catenulisporaceae</taxon>
        <taxon>Catenulispora</taxon>
    </lineage>
</organism>
<feature type="transmembrane region" description="Helical" evidence="2">
    <location>
        <begin position="368"/>
        <end position="387"/>
    </location>
</feature>
<protein>
    <recommendedName>
        <fullName evidence="3">DUF6311 domain-containing protein</fullName>
    </recommendedName>
</protein>
<keyword evidence="2" id="KW-1133">Transmembrane helix</keyword>
<evidence type="ECO:0000259" key="3">
    <source>
        <dbReference type="Pfam" id="PF19830"/>
    </source>
</evidence>
<dbReference type="RefSeq" id="WP_344664773.1">
    <property type="nucleotide sequence ID" value="NZ_BAAAQN010000006.1"/>
</dbReference>
<dbReference type="InterPro" id="IPR046278">
    <property type="entry name" value="DUF6311"/>
</dbReference>
<feature type="region of interest" description="Disordered" evidence="1">
    <location>
        <begin position="1"/>
        <end position="89"/>
    </location>
</feature>
<evidence type="ECO:0000313" key="5">
    <source>
        <dbReference type="Proteomes" id="UP001500751"/>
    </source>
</evidence>
<feature type="transmembrane region" description="Helical" evidence="2">
    <location>
        <begin position="339"/>
        <end position="356"/>
    </location>
</feature>
<comment type="caution">
    <text evidence="4">The sequence shown here is derived from an EMBL/GenBank/DDBJ whole genome shotgun (WGS) entry which is preliminary data.</text>
</comment>
<dbReference type="Proteomes" id="UP001500751">
    <property type="component" value="Unassembled WGS sequence"/>
</dbReference>
<feature type="transmembrane region" description="Helical" evidence="2">
    <location>
        <begin position="546"/>
        <end position="563"/>
    </location>
</feature>
<proteinExistence type="predicted"/>
<accession>A0ABN2TSE7</accession>
<feature type="transmembrane region" description="Helical" evidence="2">
    <location>
        <begin position="516"/>
        <end position="534"/>
    </location>
</feature>
<reference evidence="4 5" key="1">
    <citation type="journal article" date="2019" name="Int. J. Syst. Evol. Microbiol.">
        <title>The Global Catalogue of Microorganisms (GCM) 10K type strain sequencing project: providing services to taxonomists for standard genome sequencing and annotation.</title>
        <authorList>
            <consortium name="The Broad Institute Genomics Platform"/>
            <consortium name="The Broad Institute Genome Sequencing Center for Infectious Disease"/>
            <person name="Wu L."/>
            <person name="Ma J."/>
        </authorList>
    </citation>
    <scope>NUCLEOTIDE SEQUENCE [LARGE SCALE GENOMIC DNA]</scope>
    <source>
        <strain evidence="4 5">JCM 16014</strain>
    </source>
</reference>
<dbReference type="EMBL" id="BAAAQN010000006">
    <property type="protein sequence ID" value="GAA2019510.1"/>
    <property type="molecule type" value="Genomic_DNA"/>
</dbReference>
<feature type="compositionally biased region" description="Basic and acidic residues" evidence="1">
    <location>
        <begin position="34"/>
        <end position="44"/>
    </location>
</feature>
<evidence type="ECO:0000313" key="4">
    <source>
        <dbReference type="EMBL" id="GAA2019510.1"/>
    </source>
</evidence>
<dbReference type="Pfam" id="PF19830">
    <property type="entry name" value="DUF6311"/>
    <property type="match status" value="1"/>
</dbReference>
<evidence type="ECO:0000256" key="1">
    <source>
        <dbReference type="SAM" id="MobiDB-lite"/>
    </source>
</evidence>
<keyword evidence="2" id="KW-0812">Transmembrane</keyword>
<feature type="transmembrane region" description="Helical" evidence="2">
    <location>
        <begin position="148"/>
        <end position="167"/>
    </location>
</feature>
<sequence>MTESPTGQGAPDHEVDVALLTESSAPSAAVPEQGTRETDTERAETSNGTSDAPDPDAPHSNGSFSDESAPDDPPSDPAPGAGVEVGAGMGAGGGTAVGAGVQARHVIEDGHVVLLLDPPEEVAEPDTRNVLRRLGSRIAREFVDPSPGLYLSLAYIVLAVGITWQLLAHPVAKLLAGNPYDQQYFEWQLTWVQHAVLHLQNPLFTHTMNAPDGMNVVGNPQIIGPAVVLTPITYLFGSSVSFALLTTFNLAATATTWRWFLRKHVVRTETAAFVGGLFMGFSPSMMSHSLAHPNLAGQWLVPLILGRLLRLRERDRAVRNGVALGLMIVAQVFVGEELLFLTALGCFFFLIAYAAMRPRQTRADGPTFLKGAAVAIATSAVLLAYPLTFQFAGPMSFKGIPFDIAYYSADLKSYAVYPDLEIWIDKNQLDPLAPGATEQAALVGWALLLVVVLLVVWCLRNAAVRALLIAAACLVLLSVGPTPVFDHEPITWGWFPLRKDGVWSHLQDLPLFSSSLPIRSALAVSWIVGILLAMGLDKALAQRWMWVRGLAVGGTAVALFPLLPRVLEASDRAPIPAYFTAGTWKECVSPGRNTIVGVPLSDGGDRTNETWSTAADTAFAIPQGPVMAPSSPTDKQVTWGRNNVLWTAQWLSYIFKNGGGATPPVDGSIKSRVALDLGTWQANCVVMAEGAPNLDAVGAFLDQAIAPGVHKGGVVVWKEPTR</sequence>
<feature type="domain" description="DUF6311" evidence="3">
    <location>
        <begin position="166"/>
        <end position="488"/>
    </location>
</feature>
<feature type="transmembrane region" description="Helical" evidence="2">
    <location>
        <begin position="440"/>
        <end position="459"/>
    </location>
</feature>
<gene>
    <name evidence="4" type="ORF">GCM10009839_15010</name>
</gene>
<evidence type="ECO:0000256" key="2">
    <source>
        <dbReference type="SAM" id="Phobius"/>
    </source>
</evidence>
<name>A0ABN2TSE7_9ACTN</name>
<keyword evidence="2" id="KW-0472">Membrane</keyword>